<keyword evidence="3 4" id="KW-0658">Purine biosynthesis</keyword>
<evidence type="ECO:0000313" key="7">
    <source>
        <dbReference type="Proteomes" id="UP000029556"/>
    </source>
</evidence>
<reference evidence="6 7" key="1">
    <citation type="submission" date="2014-07" db="EMBL/GenBank/DDBJ databases">
        <authorList>
            <person name="McCorrison J."/>
            <person name="Sanka R."/>
            <person name="Torralba M."/>
            <person name="Gillis M."/>
            <person name="Haft D.H."/>
            <person name="Methe B."/>
            <person name="Sutton G."/>
            <person name="Nelson K.E."/>
        </authorList>
    </citation>
    <scope>NUCLEOTIDE SEQUENCE [LARGE SCALE GENOMIC DNA]</scope>
    <source>
        <strain evidence="6 7">DNF00853</strain>
    </source>
</reference>
<name>A0A096AY83_9BACT</name>
<dbReference type="EMBL" id="JRNN01000040">
    <property type="protein sequence ID" value="KGF35517.1"/>
    <property type="molecule type" value="Genomic_DNA"/>
</dbReference>
<dbReference type="InterPro" id="IPR036477">
    <property type="entry name" value="Formyl_transf_N_sf"/>
</dbReference>
<evidence type="ECO:0000256" key="2">
    <source>
        <dbReference type="ARBA" id="ARBA00022679"/>
    </source>
</evidence>
<feature type="active site" description="Proton donor" evidence="4">
    <location>
        <position position="117"/>
    </location>
</feature>
<dbReference type="GO" id="GO:0004644">
    <property type="term" value="F:phosphoribosylglycinamide formyltransferase activity"/>
    <property type="evidence" value="ECO:0007669"/>
    <property type="project" value="UniProtKB-UniRule"/>
</dbReference>
<comment type="catalytic activity">
    <reaction evidence="4">
        <text>N(1)-(5-phospho-beta-D-ribosyl)glycinamide + (6R)-10-formyltetrahydrofolate = N(2)-formyl-N(1)-(5-phospho-beta-D-ribosyl)glycinamide + (6S)-5,6,7,8-tetrahydrofolate + H(+)</text>
        <dbReference type="Rhea" id="RHEA:15053"/>
        <dbReference type="ChEBI" id="CHEBI:15378"/>
        <dbReference type="ChEBI" id="CHEBI:57453"/>
        <dbReference type="ChEBI" id="CHEBI:143788"/>
        <dbReference type="ChEBI" id="CHEBI:147286"/>
        <dbReference type="ChEBI" id="CHEBI:195366"/>
        <dbReference type="EC" id="2.1.2.2"/>
    </reaction>
</comment>
<gene>
    <name evidence="4" type="primary">purN</name>
    <name evidence="6" type="ORF">HMPREF2137_04525</name>
</gene>
<dbReference type="AlphaFoldDB" id="A0A096AY83"/>
<dbReference type="InterPro" id="IPR002376">
    <property type="entry name" value="Formyl_transf_N"/>
</dbReference>
<dbReference type="GO" id="GO:0006189">
    <property type="term" value="P:'de novo' IMP biosynthetic process"/>
    <property type="evidence" value="ECO:0007669"/>
    <property type="project" value="UniProtKB-UniRule"/>
</dbReference>
<dbReference type="OrthoDB" id="9806170at2"/>
<dbReference type="PANTHER" id="PTHR43369:SF2">
    <property type="entry name" value="PHOSPHORIBOSYLGLYCINAMIDE FORMYLTRANSFERASE"/>
    <property type="match status" value="1"/>
</dbReference>
<comment type="caution">
    <text evidence="4">Lacks conserved residue(s) required for the propagation of feature annotation.</text>
</comment>
<keyword evidence="2 4" id="KW-0808">Transferase</keyword>
<dbReference type="RefSeq" id="WP_052042673.1">
    <property type="nucleotide sequence ID" value="NZ_JRNN01000040.1"/>
</dbReference>
<organism evidence="6 7">
    <name type="scientific">Hoylesella buccalis DNF00853</name>
    <dbReference type="NCBI Taxonomy" id="1401074"/>
    <lineage>
        <taxon>Bacteria</taxon>
        <taxon>Pseudomonadati</taxon>
        <taxon>Bacteroidota</taxon>
        <taxon>Bacteroidia</taxon>
        <taxon>Bacteroidales</taxon>
        <taxon>Prevotellaceae</taxon>
        <taxon>Hoylesella</taxon>
    </lineage>
</organism>
<feature type="binding site" evidence="4">
    <location>
        <begin position="25"/>
        <end position="27"/>
    </location>
    <ligand>
        <name>N(1)-(5-phospho-beta-D-ribosyl)glycinamide</name>
        <dbReference type="ChEBI" id="CHEBI:143788"/>
    </ligand>
</feature>
<evidence type="ECO:0000313" key="6">
    <source>
        <dbReference type="EMBL" id="KGF35517.1"/>
    </source>
</evidence>
<feature type="site" description="Raises pKa of active site His" evidence="4">
    <location>
        <position position="158"/>
    </location>
</feature>
<proteinExistence type="inferred from homology"/>
<dbReference type="Pfam" id="PF00551">
    <property type="entry name" value="Formyl_trans_N"/>
    <property type="match status" value="1"/>
</dbReference>
<dbReference type="Gene3D" id="3.40.50.170">
    <property type="entry name" value="Formyl transferase, N-terminal domain"/>
    <property type="match status" value="1"/>
</dbReference>
<dbReference type="UniPathway" id="UPA00074">
    <property type="reaction ID" value="UER00126"/>
</dbReference>
<comment type="pathway">
    <text evidence="1 4">Purine metabolism; IMP biosynthesis via de novo pathway; N(2)-formyl-N(1)-(5-phospho-D-ribosyl)glycinamide from N(1)-(5-phospho-D-ribosyl)glycinamide (10-formyl THF route): step 1/1.</text>
</comment>
<comment type="caution">
    <text evidence="6">The sequence shown here is derived from an EMBL/GenBank/DDBJ whole genome shotgun (WGS) entry which is preliminary data.</text>
</comment>
<dbReference type="Proteomes" id="UP000029556">
    <property type="component" value="Unassembled WGS sequence"/>
</dbReference>
<dbReference type="EC" id="2.1.2.2" evidence="4"/>
<sequence>MTEPTTTTATKRQPCNVAIFVSGSGTNCENIIRYFQDSPLVHVALVLSNKSDAYALVRAERLNVPTVVVPKAEFFKADEVLKILDEHHIDFIVLAGFLLMIPDYLIQTYHRRMINLHPALLPKFGGKGMYGHHVHEAVKAADETETGFTVHWVSSVCDGGEIIAQFRTPLLPSDSVDDIAEKEHQLEMKHFPQVIEQVVRDFLGDSKNSRS</sequence>
<dbReference type="PANTHER" id="PTHR43369">
    <property type="entry name" value="PHOSPHORIBOSYLGLYCINAMIDE FORMYLTRANSFERASE"/>
    <property type="match status" value="1"/>
</dbReference>
<evidence type="ECO:0000256" key="3">
    <source>
        <dbReference type="ARBA" id="ARBA00022755"/>
    </source>
</evidence>
<protein>
    <recommendedName>
        <fullName evidence="4">Phosphoribosylglycinamide formyltransferase</fullName>
        <ecNumber evidence="4">2.1.2.2</ecNumber>
    </recommendedName>
    <alternativeName>
        <fullName evidence="4">5'-phosphoribosylglycinamide transformylase</fullName>
    </alternativeName>
    <alternativeName>
        <fullName evidence="4">GAR transformylase</fullName>
        <shortName evidence="4">GART</shortName>
    </alternativeName>
</protein>
<dbReference type="GO" id="GO:0005829">
    <property type="term" value="C:cytosol"/>
    <property type="evidence" value="ECO:0007669"/>
    <property type="project" value="TreeGrafter"/>
</dbReference>
<feature type="binding site" evidence="4">
    <location>
        <position position="115"/>
    </location>
    <ligand>
        <name>(6R)-10-formyltetrahydrofolate</name>
        <dbReference type="ChEBI" id="CHEBI:195366"/>
    </ligand>
</feature>
<comment type="similarity">
    <text evidence="4">Belongs to the GART family.</text>
</comment>
<dbReference type="SUPFAM" id="SSF53328">
    <property type="entry name" value="Formyltransferase"/>
    <property type="match status" value="1"/>
</dbReference>
<dbReference type="CDD" id="cd08645">
    <property type="entry name" value="FMT_core_GART"/>
    <property type="match status" value="1"/>
</dbReference>
<dbReference type="HAMAP" id="MF_01930">
    <property type="entry name" value="PurN"/>
    <property type="match status" value="1"/>
</dbReference>
<accession>A0A096AY83</accession>
<evidence type="ECO:0000256" key="4">
    <source>
        <dbReference type="HAMAP-Rule" id="MF_01930"/>
    </source>
</evidence>
<evidence type="ECO:0000259" key="5">
    <source>
        <dbReference type="Pfam" id="PF00551"/>
    </source>
</evidence>
<evidence type="ECO:0000256" key="1">
    <source>
        <dbReference type="ARBA" id="ARBA00005054"/>
    </source>
</evidence>
<comment type="function">
    <text evidence="4">Catalyzes the transfer of a formyl group from 10-formyltetrahydrofolate to 5-phospho-ribosyl-glycinamide (GAR), producing 5-phospho-ribosyl-N-formylglycinamide (FGAR) and tetrahydrofolate.</text>
</comment>
<dbReference type="InterPro" id="IPR004607">
    <property type="entry name" value="GART"/>
</dbReference>
<feature type="domain" description="Formyl transferase N-terminal" evidence="5">
    <location>
        <begin position="16"/>
        <end position="195"/>
    </location>
</feature>